<dbReference type="GO" id="GO:0004326">
    <property type="term" value="F:tetrahydrofolylpolyglutamate synthase activity"/>
    <property type="evidence" value="ECO:0007669"/>
    <property type="project" value="InterPro"/>
</dbReference>
<evidence type="ECO:0000313" key="13">
    <source>
        <dbReference type="EMBL" id="PQM47751.1"/>
    </source>
</evidence>
<dbReference type="PROSITE" id="PS01012">
    <property type="entry name" value="FOLYLPOLYGLU_SYNT_2"/>
    <property type="match status" value="1"/>
</dbReference>
<keyword evidence="7 9" id="KW-0030">Aminoacyl-tRNA synthetase</keyword>
<evidence type="ECO:0000256" key="9">
    <source>
        <dbReference type="HAMAP-Rule" id="MF_02004"/>
    </source>
</evidence>
<dbReference type="CDD" id="cd07962">
    <property type="entry name" value="Anticodon_Ia_Val"/>
    <property type="match status" value="1"/>
</dbReference>
<keyword evidence="2 9" id="KW-0436">Ligase</keyword>
<dbReference type="InterPro" id="IPR014729">
    <property type="entry name" value="Rossmann-like_a/b/a_fold"/>
</dbReference>
<evidence type="ECO:0000256" key="4">
    <source>
        <dbReference type="ARBA" id="ARBA00022840"/>
    </source>
</evidence>
<dbReference type="InterPro" id="IPR018109">
    <property type="entry name" value="Folylpolyglutamate_synth_CS"/>
</dbReference>
<feature type="short sequence motif" description="'KMSKS' region" evidence="9">
    <location>
        <begin position="539"/>
        <end position="543"/>
    </location>
</feature>
<evidence type="ECO:0000259" key="12">
    <source>
        <dbReference type="Pfam" id="PF08264"/>
    </source>
</evidence>
<keyword evidence="1 9" id="KW-0963">Cytoplasm</keyword>
<dbReference type="InterPro" id="IPR036565">
    <property type="entry name" value="Mur-like_cat_sf"/>
</dbReference>
<dbReference type="PANTHER" id="PTHR11946:SF93">
    <property type="entry name" value="VALINE--TRNA LIGASE, CHLOROPLASTIC_MITOCHONDRIAL 2"/>
    <property type="match status" value="1"/>
</dbReference>
<accession>A0A2S8BM30</accession>
<dbReference type="Pfam" id="PF00133">
    <property type="entry name" value="tRNA-synt_1"/>
    <property type="match status" value="2"/>
</dbReference>
<comment type="subunit">
    <text evidence="9">Monomer.</text>
</comment>
<dbReference type="InterPro" id="IPR001412">
    <property type="entry name" value="aa-tRNA-synth_I_CS"/>
</dbReference>
<evidence type="ECO:0000256" key="10">
    <source>
        <dbReference type="SAM" id="MobiDB-lite"/>
    </source>
</evidence>
<organism evidence="13 14">
    <name type="scientific">Mycobacterium talmoniae</name>
    <dbReference type="NCBI Taxonomy" id="1858794"/>
    <lineage>
        <taxon>Bacteria</taxon>
        <taxon>Bacillati</taxon>
        <taxon>Actinomycetota</taxon>
        <taxon>Actinomycetes</taxon>
        <taxon>Mycobacteriales</taxon>
        <taxon>Mycobacteriaceae</taxon>
        <taxon>Mycobacterium</taxon>
    </lineage>
</organism>
<keyword evidence="4 9" id="KW-0067">ATP-binding</keyword>
<comment type="function">
    <text evidence="9">Catalyzes the attachment of valine to tRNA(Val). As ValRS can inadvertently accommodate and process structurally similar amino acids such as threonine, to avoid such errors, it has a 'posttransfer' editing activity that hydrolyzes mischarged Thr-tRNA(Val) in a tRNA-dependent manner.</text>
</comment>
<dbReference type="NCBIfam" id="TIGR01499">
    <property type="entry name" value="folC"/>
    <property type="match status" value="1"/>
</dbReference>
<evidence type="ECO:0000256" key="7">
    <source>
        <dbReference type="ARBA" id="ARBA00023146"/>
    </source>
</evidence>
<dbReference type="PANTHER" id="PTHR11946">
    <property type="entry name" value="VALYL-TRNA SYNTHETASES"/>
    <property type="match status" value="1"/>
</dbReference>
<keyword evidence="6 9" id="KW-0175">Coiled coil</keyword>
<evidence type="ECO:0000256" key="1">
    <source>
        <dbReference type="ARBA" id="ARBA00022490"/>
    </source>
</evidence>
<dbReference type="GO" id="GO:0005829">
    <property type="term" value="C:cytosol"/>
    <property type="evidence" value="ECO:0007669"/>
    <property type="project" value="TreeGrafter"/>
</dbReference>
<feature type="compositionally biased region" description="Basic residues" evidence="10">
    <location>
        <begin position="802"/>
        <end position="822"/>
    </location>
</feature>
<dbReference type="SUPFAM" id="SSF47323">
    <property type="entry name" value="Anticodon-binding domain of a subclass of class I aminoacyl-tRNA synthetases"/>
    <property type="match status" value="1"/>
</dbReference>
<dbReference type="EC" id="6.1.1.9" evidence="9"/>
<dbReference type="GO" id="GO:0006438">
    <property type="term" value="P:valyl-tRNA aminoacylation"/>
    <property type="evidence" value="ECO:0007669"/>
    <property type="project" value="UniProtKB-UniRule"/>
</dbReference>
<evidence type="ECO:0000256" key="5">
    <source>
        <dbReference type="ARBA" id="ARBA00022917"/>
    </source>
</evidence>
<dbReference type="Gene3D" id="1.10.730.10">
    <property type="entry name" value="Isoleucyl-tRNA Synthetase, Domain 1"/>
    <property type="match status" value="1"/>
</dbReference>
<dbReference type="SUPFAM" id="SSF50677">
    <property type="entry name" value="ValRS/IleRS/LeuRS editing domain"/>
    <property type="match status" value="1"/>
</dbReference>
<evidence type="ECO:0000259" key="11">
    <source>
        <dbReference type="Pfam" id="PF00133"/>
    </source>
</evidence>
<dbReference type="HAMAP" id="MF_02004">
    <property type="entry name" value="Val_tRNA_synth_type1"/>
    <property type="match status" value="1"/>
</dbReference>
<dbReference type="Proteomes" id="UP000238296">
    <property type="component" value="Unassembled WGS sequence"/>
</dbReference>
<feature type="binding site" evidence="9">
    <location>
        <position position="542"/>
    </location>
    <ligand>
        <name>ATP</name>
        <dbReference type="ChEBI" id="CHEBI:30616"/>
    </ligand>
</feature>
<comment type="domain">
    <text evidence="9">ValRS has two distinct active sites: one for aminoacylation and one for editing. The misactivated threonine is translocated from the active site to the editing site.</text>
</comment>
<dbReference type="GO" id="GO:0005524">
    <property type="term" value="F:ATP binding"/>
    <property type="evidence" value="ECO:0007669"/>
    <property type="project" value="UniProtKB-UniRule"/>
</dbReference>
<dbReference type="AlphaFoldDB" id="A0A2S8BM30"/>
<dbReference type="InterPro" id="IPR002300">
    <property type="entry name" value="aa-tRNA-synth_Ia"/>
</dbReference>
<protein>
    <recommendedName>
        <fullName evidence="9">Valine--tRNA ligase</fullName>
        <ecNumber evidence="9">6.1.1.9</ecNumber>
    </recommendedName>
    <alternativeName>
        <fullName evidence="9">Valyl-tRNA synthetase</fullName>
        <shortName evidence="9">ValRS</shortName>
    </alternativeName>
</protein>
<dbReference type="Pfam" id="PF08264">
    <property type="entry name" value="Anticodon_1"/>
    <property type="match status" value="1"/>
</dbReference>
<gene>
    <name evidence="9 13" type="primary">valS</name>
    <name evidence="13" type="ORF">C1Y40_02038</name>
</gene>
<keyword evidence="3 9" id="KW-0547">Nucleotide-binding</keyword>
<dbReference type="SUPFAM" id="SSF53623">
    <property type="entry name" value="MurD-like peptide ligases, catalytic domain"/>
    <property type="match status" value="1"/>
</dbReference>
<dbReference type="InterPro" id="IPR001645">
    <property type="entry name" value="Folylpolyglutamate_synth"/>
</dbReference>
<sequence length="1103" mass="122235">MTATPNPAPDALPKSWDPSVEGAIYQRWVDAGYFTADPTSDKPGYSIVLPPPNVTGSLHMGHALDHTLMDALTRRKRMQGYEVLWLPGMDHAGIATQSVVEKQLAVDGKTKEDFGRELFIDKVWDWKRDSGGTIGGQMRRLGDGVDWSRDRFTMDDGLSRAVRTIFKRLYDAGLIYQAERLVNWSPVLETAISDLEVKYEDVEGELVSFRYGSLDDAQPHIVVATTRVETMLGDTAIAVHPDDDRYRHLVGATLPHPFVDRELRIVADEHVDPEFGTGAVKVTPAHDPNDFEIGLRHNLPMPSILDTKARIVDTGTEFDGMDRFEARVAVREKLAAQGRVVAEKRPYLHSVGHSERSGEVIEPRLSMQWWVNVSKLARAAGDAVRNGDTVIHPKSLEPRWFAWVDDMHDWCISRQLWWGHRIPIWHGPDGEKVCVGPDDTPPEGFEQDPDVLDTWFSSALWPFSTMGWPERTPELEKFYPTSVLVTGYDILFFWVARMMMFGTFVGDDDAITLGGTRGPQVPFTNVFLHGLIRDEFGRKMSKSRGNGIDPLDWVELFGADALRFTLARGASPGSDLSIGEDHARAARNFVTKLFNATRFALLNGAAVAPLPDLADLTDADRWILGRLEQVRAEVDSAFDGYEFSRACEALYHFTWDEFCDWYVELAKAQLADGHQHTTAVLAAVLDTLLRLLHPVIPFVTETLWQALTGSESLVIADWPASSGITLDPVAAQRITDMQKLVTEVRRFRSDQGLRDRQKVPARLAGVEQADLATQVAAVASQAWLTEAGPDFRPSATGGGPAGRRHRGRRTRHVGHRRRRRRTPPAGKGPGRRRKGAGDHVGQARQRRVRVQGARRRRRQDPRPPAAGPRRSAADHGAPRGPGMTEPTPDEIAALLQVEHLLDQRWGETKIEPSLTRINALLDLLGSPQRAYPSIHVAGTNGKTSVARMVDALLTALHRRTGRTTSPHLQSAVERISIDGQPITPAQYVATYAEIEPFVQMVDAQSQADGGPAMSKFEVLTGMAFAAFADAPVEVAVIEVGLGGRWDATNVVNAPVAVITPIGIDHVDYLAPTWPGSPRRRPASSPNPRARWTPSRSSASRCRR</sequence>
<dbReference type="NCBIfam" id="TIGR00422">
    <property type="entry name" value="valS"/>
    <property type="match status" value="1"/>
</dbReference>
<dbReference type="FunFam" id="3.90.740.10:FF:000005">
    <property type="entry name" value="Valine--tRNA ligase, mitochondrial"/>
    <property type="match status" value="1"/>
</dbReference>
<feature type="short sequence motif" description="'HIGH' region" evidence="9">
    <location>
        <begin position="52"/>
        <end position="62"/>
    </location>
</feature>
<evidence type="ECO:0000256" key="2">
    <source>
        <dbReference type="ARBA" id="ARBA00022598"/>
    </source>
</evidence>
<dbReference type="FunFam" id="3.40.50.620:FF:000098">
    <property type="entry name" value="Valine--tRNA ligase"/>
    <property type="match status" value="1"/>
</dbReference>
<dbReference type="InterPro" id="IPR009080">
    <property type="entry name" value="tRNAsynth_Ia_anticodon-bd"/>
</dbReference>
<dbReference type="PRINTS" id="PR00986">
    <property type="entry name" value="TRNASYNTHVAL"/>
</dbReference>
<dbReference type="GO" id="GO:0004832">
    <property type="term" value="F:valine-tRNA ligase activity"/>
    <property type="evidence" value="ECO:0007669"/>
    <property type="project" value="UniProtKB-UniRule"/>
</dbReference>
<dbReference type="FunFam" id="3.40.50.620:FF:000129">
    <property type="entry name" value="Valine--tRNA ligase"/>
    <property type="match status" value="1"/>
</dbReference>
<feature type="domain" description="Aminoacyl-tRNA synthetase class Ia" evidence="11">
    <location>
        <begin position="24"/>
        <end position="435"/>
    </location>
</feature>
<feature type="domain" description="Methionyl/Valyl/Leucyl/Isoleucyl-tRNA synthetase anticodon-binding" evidence="12">
    <location>
        <begin position="620"/>
        <end position="760"/>
    </location>
</feature>
<dbReference type="GO" id="GO:0002161">
    <property type="term" value="F:aminoacyl-tRNA deacylase activity"/>
    <property type="evidence" value="ECO:0007669"/>
    <property type="project" value="InterPro"/>
</dbReference>
<evidence type="ECO:0000256" key="3">
    <source>
        <dbReference type="ARBA" id="ARBA00022741"/>
    </source>
</evidence>
<keyword evidence="5 9" id="KW-0648">Protein biosynthesis</keyword>
<comment type="subcellular location">
    <subcellularLocation>
        <location evidence="9">Cytoplasm</location>
    </subcellularLocation>
</comment>
<dbReference type="Gene3D" id="3.90.740.10">
    <property type="entry name" value="Valyl/Leucyl/Isoleucyl-tRNA synthetase, editing domain"/>
    <property type="match status" value="1"/>
</dbReference>
<evidence type="ECO:0000256" key="8">
    <source>
        <dbReference type="ARBA" id="ARBA00047552"/>
    </source>
</evidence>
<evidence type="ECO:0000313" key="14">
    <source>
        <dbReference type="Proteomes" id="UP000238296"/>
    </source>
</evidence>
<dbReference type="FunFam" id="1.10.730.10:FF:000027">
    <property type="entry name" value="Valine--tRNA ligase"/>
    <property type="match status" value="1"/>
</dbReference>
<dbReference type="InterPro" id="IPR009008">
    <property type="entry name" value="Val/Leu/Ile-tRNA-synth_edit"/>
</dbReference>
<dbReference type="InterPro" id="IPR033705">
    <property type="entry name" value="Anticodon_Ia_Val"/>
</dbReference>
<proteinExistence type="inferred from homology"/>
<dbReference type="InterPro" id="IPR013155">
    <property type="entry name" value="M/V/L/I-tRNA-synth_anticd-bd"/>
</dbReference>
<comment type="caution">
    <text evidence="13">The sequence shown here is derived from an EMBL/GenBank/DDBJ whole genome shotgun (WGS) entry which is preliminary data.</text>
</comment>
<reference evidence="13 14" key="1">
    <citation type="journal article" date="2017" name="Int. J. Syst. Evol. Microbiol.">
        <title>Mycobacterium talmoniae sp. nov., a slowly growing mycobacterium isolated from human respiratory samples.</title>
        <authorList>
            <person name="Davidson R.M."/>
            <person name="DeGroote M.A."/>
            <person name="Marola J.L."/>
            <person name="Buss S."/>
            <person name="Jones V."/>
            <person name="McNeil M.R."/>
            <person name="Freifeld A.G."/>
            <person name="Elaine Epperson L."/>
            <person name="Hasan N.A."/>
            <person name="Jackson M."/>
            <person name="Iwen P.C."/>
            <person name="Salfinger M."/>
            <person name="Strong M."/>
        </authorList>
    </citation>
    <scope>NUCLEOTIDE SEQUENCE [LARGE SCALE GENOMIC DNA]</scope>
    <source>
        <strain evidence="13 14">ATCC BAA-2683</strain>
    </source>
</reference>
<feature type="compositionally biased region" description="Basic residues" evidence="10">
    <location>
        <begin position="844"/>
        <end position="859"/>
    </location>
</feature>
<dbReference type="EMBL" id="PPEA01000284">
    <property type="protein sequence ID" value="PQM47751.1"/>
    <property type="molecule type" value="Genomic_DNA"/>
</dbReference>
<dbReference type="PROSITE" id="PS00178">
    <property type="entry name" value="AA_TRNA_LIGASE_I"/>
    <property type="match status" value="1"/>
</dbReference>
<dbReference type="NCBIfam" id="NF004349">
    <property type="entry name" value="PRK05729.1"/>
    <property type="match status" value="1"/>
</dbReference>
<comment type="similarity">
    <text evidence="9">Belongs to the class-I aminoacyl-tRNA synthetase family. ValS type 1 subfamily.</text>
</comment>
<dbReference type="InterPro" id="IPR002303">
    <property type="entry name" value="Valyl-tRNA_ligase"/>
</dbReference>
<comment type="catalytic activity">
    <reaction evidence="8 9">
        <text>tRNA(Val) + L-valine + ATP = L-valyl-tRNA(Val) + AMP + diphosphate</text>
        <dbReference type="Rhea" id="RHEA:10704"/>
        <dbReference type="Rhea" id="RHEA-COMP:9672"/>
        <dbReference type="Rhea" id="RHEA-COMP:9708"/>
        <dbReference type="ChEBI" id="CHEBI:30616"/>
        <dbReference type="ChEBI" id="CHEBI:33019"/>
        <dbReference type="ChEBI" id="CHEBI:57762"/>
        <dbReference type="ChEBI" id="CHEBI:78442"/>
        <dbReference type="ChEBI" id="CHEBI:78537"/>
        <dbReference type="ChEBI" id="CHEBI:456215"/>
        <dbReference type="EC" id="6.1.1.9"/>
    </reaction>
</comment>
<feature type="region of interest" description="Disordered" evidence="10">
    <location>
        <begin position="1074"/>
        <end position="1103"/>
    </location>
</feature>
<comment type="domain">
    <text evidence="9">The C-terminal coiled-coil domain is crucial for aminoacylation activity.</text>
</comment>
<name>A0A2S8BM30_9MYCO</name>
<feature type="region of interest" description="Disordered" evidence="10">
    <location>
        <begin position="788"/>
        <end position="887"/>
    </location>
</feature>
<dbReference type="Gene3D" id="3.40.1190.10">
    <property type="entry name" value="Mur-like, catalytic domain"/>
    <property type="match status" value="1"/>
</dbReference>
<dbReference type="SUPFAM" id="SSF52374">
    <property type="entry name" value="Nucleotidylyl transferase"/>
    <property type="match status" value="1"/>
</dbReference>
<feature type="domain" description="Aminoacyl-tRNA synthetase class Ia" evidence="11">
    <location>
        <begin position="443"/>
        <end position="577"/>
    </location>
</feature>
<evidence type="ECO:0000256" key="6">
    <source>
        <dbReference type="ARBA" id="ARBA00023054"/>
    </source>
</evidence>
<dbReference type="CDD" id="cd00817">
    <property type="entry name" value="ValRS_core"/>
    <property type="match status" value="1"/>
</dbReference>
<feature type="compositionally biased region" description="Polar residues" evidence="10">
    <location>
        <begin position="1093"/>
        <end position="1103"/>
    </location>
</feature>
<dbReference type="Gene3D" id="3.40.50.620">
    <property type="entry name" value="HUPs"/>
    <property type="match status" value="2"/>
</dbReference>